<evidence type="ECO:0000256" key="6">
    <source>
        <dbReference type="ARBA" id="ARBA00023163"/>
    </source>
</evidence>
<dbReference type="Gene3D" id="1.10.3090.10">
    <property type="entry name" value="cca-adding enzyme, domain 2"/>
    <property type="match status" value="1"/>
</dbReference>
<dbReference type="SUPFAM" id="SSF81301">
    <property type="entry name" value="Nucleotidyltransferase"/>
    <property type="match status" value="1"/>
</dbReference>
<sequence>MHSFIRKISAFFSNSTPQSSEDHQAPIVLSRDEHNISRSDLDKSALDVLYPLKRAGYDSYLVGGCVRDLLLGLEPKDFDVVTNAEPEQVKKVFQRRCRLIGRRFRLAHVRFGRDMIEVATFRGQDSDKPKERGTFFGRKKFAQKREVDESGRLLQDNIYGTIEEDVWRRDFTVNALYYSIKDFSILDYTHQGINDIDDGLIRLIGDPETRYREDPVRMIRAVRFAAKLGFQIEKKTEKPISELAPLLQDVSNARMFEEVLKLFHSGVAVQVFEKLRHYHLFEHLFPQTEEILATESEGFPRMLVIEALKSTDERIRSGKSVNPAFLFSAMLWEPMQKRKQELMDQGEVHQNAMFTAANEVIEKQIAQTAIPKRFTAQIREIWSLQYRLPKRNGDKAKKLLEHNRFRAAYDFLGIRVAAGETSEQHLFDWWTEYQEKTPVERVAFASDLKPERKRKRRPQRRNRNFYRKRSQNGDHSGNASLPQNDS</sequence>
<organism evidence="13 14">
    <name type="scientific">Thiomicrorhabdus marina</name>
    <dbReference type="NCBI Taxonomy" id="2818442"/>
    <lineage>
        <taxon>Bacteria</taxon>
        <taxon>Pseudomonadati</taxon>
        <taxon>Pseudomonadota</taxon>
        <taxon>Gammaproteobacteria</taxon>
        <taxon>Thiotrichales</taxon>
        <taxon>Piscirickettsiaceae</taxon>
        <taxon>Thiomicrorhabdus</taxon>
    </lineage>
</organism>
<feature type="active site" evidence="7">
    <location>
        <position position="77"/>
    </location>
</feature>
<evidence type="ECO:0000256" key="4">
    <source>
        <dbReference type="ARBA" id="ARBA00022840"/>
    </source>
</evidence>
<evidence type="ECO:0000256" key="1">
    <source>
        <dbReference type="ARBA" id="ARBA00022664"/>
    </source>
</evidence>
<proteinExistence type="inferred from homology"/>
<evidence type="ECO:0000259" key="10">
    <source>
        <dbReference type="Pfam" id="PF01743"/>
    </source>
</evidence>
<dbReference type="InterPro" id="IPR043519">
    <property type="entry name" value="NT_sf"/>
</dbReference>
<dbReference type="Pfam" id="PF12626">
    <property type="entry name" value="PolyA_pol_arg_C"/>
    <property type="match status" value="1"/>
</dbReference>
<evidence type="ECO:0000256" key="9">
    <source>
        <dbReference type="SAM" id="MobiDB-lite"/>
    </source>
</evidence>
<evidence type="ECO:0000259" key="12">
    <source>
        <dbReference type="Pfam" id="PF12627"/>
    </source>
</evidence>
<keyword evidence="13" id="KW-0548">Nucleotidyltransferase</keyword>
<feature type="compositionally biased region" description="Polar residues" evidence="9">
    <location>
        <begin position="473"/>
        <end position="486"/>
    </location>
</feature>
<comment type="similarity">
    <text evidence="7 8">Belongs to the tRNA nucleotidyltransferase/poly(A) polymerase family.</text>
</comment>
<dbReference type="HAMAP" id="MF_00957">
    <property type="entry name" value="PolyA_pol"/>
    <property type="match status" value="1"/>
</dbReference>
<evidence type="ECO:0000313" key="14">
    <source>
        <dbReference type="Proteomes" id="UP000664835"/>
    </source>
</evidence>
<dbReference type="NCBIfam" id="TIGR01942">
    <property type="entry name" value="pcnB"/>
    <property type="match status" value="1"/>
</dbReference>
<comment type="caution">
    <text evidence="13">The sequence shown here is derived from an EMBL/GenBank/DDBJ whole genome shotgun (WGS) entry which is preliminary data.</text>
</comment>
<dbReference type="InterPro" id="IPR052191">
    <property type="entry name" value="tRNA_ntf/polyA_polymerase_I"/>
</dbReference>
<evidence type="ECO:0000256" key="5">
    <source>
        <dbReference type="ARBA" id="ARBA00022884"/>
    </source>
</evidence>
<evidence type="ECO:0000256" key="3">
    <source>
        <dbReference type="ARBA" id="ARBA00022741"/>
    </source>
</evidence>
<keyword evidence="2 7" id="KW-0808">Transferase</keyword>
<dbReference type="Gene3D" id="3.30.460.10">
    <property type="entry name" value="Beta Polymerase, domain 2"/>
    <property type="match status" value="1"/>
</dbReference>
<dbReference type="Pfam" id="PF01743">
    <property type="entry name" value="PolyA_pol"/>
    <property type="match status" value="1"/>
</dbReference>
<reference evidence="13 14" key="1">
    <citation type="submission" date="2021-03" db="EMBL/GenBank/DDBJ databases">
        <title>Thiomicrorhabdus sp.nov.,novel sulfur-oxidizing bacteria isolated from coastal sediment.</title>
        <authorList>
            <person name="Liu X."/>
        </authorList>
    </citation>
    <scope>NUCLEOTIDE SEQUENCE [LARGE SCALE GENOMIC DNA]</scope>
    <source>
        <strain evidence="13 14">6S2-11</strain>
    </source>
</reference>
<dbReference type="EMBL" id="JAGETV010000030">
    <property type="protein sequence ID" value="MBO1928214.1"/>
    <property type="molecule type" value="Genomic_DNA"/>
</dbReference>
<comment type="function">
    <text evidence="7">Adds poly(A) tail to the 3' end of many RNAs, which usually targets these RNAs for decay. Plays a significant role in the global control of gene expression, through influencing the rate of transcript degradation, and in the general RNA quality control.</text>
</comment>
<feature type="region of interest" description="Disordered" evidence="9">
    <location>
        <begin position="446"/>
        <end position="486"/>
    </location>
</feature>
<dbReference type="InterPro" id="IPR025866">
    <property type="entry name" value="PolyA_pol_arg_C_dom"/>
</dbReference>
<feature type="compositionally biased region" description="Basic residues" evidence="9">
    <location>
        <begin position="451"/>
        <end position="470"/>
    </location>
</feature>
<feature type="domain" description="Polymerase A arginine-rich C-terminal" evidence="11">
    <location>
        <begin position="345"/>
        <end position="462"/>
    </location>
</feature>
<evidence type="ECO:0000256" key="8">
    <source>
        <dbReference type="RuleBase" id="RU003953"/>
    </source>
</evidence>
<evidence type="ECO:0000256" key="2">
    <source>
        <dbReference type="ARBA" id="ARBA00022679"/>
    </source>
</evidence>
<feature type="active site" evidence="7">
    <location>
        <position position="170"/>
    </location>
</feature>
<evidence type="ECO:0000256" key="7">
    <source>
        <dbReference type="HAMAP-Rule" id="MF_00957"/>
    </source>
</evidence>
<keyword evidence="6 7" id="KW-0804">Transcription</keyword>
<evidence type="ECO:0000313" key="13">
    <source>
        <dbReference type="EMBL" id="MBO1928214.1"/>
    </source>
</evidence>
<keyword evidence="5 7" id="KW-0694">RNA-binding</keyword>
<dbReference type="CDD" id="cd05398">
    <property type="entry name" value="NT_ClassII-CCAase"/>
    <property type="match status" value="1"/>
</dbReference>
<dbReference type="PANTHER" id="PTHR43051">
    <property type="entry name" value="POLYNUCLEOTIDE ADENYLYLTRANSFERASE FAMILY PROTEIN"/>
    <property type="match status" value="1"/>
</dbReference>
<feature type="active site" evidence="7">
    <location>
        <position position="79"/>
    </location>
</feature>
<dbReference type="PANTHER" id="PTHR43051:SF1">
    <property type="entry name" value="POLYNUCLEOTIDE ADENYLYLTRANSFERASE FAMILY PROTEIN"/>
    <property type="match status" value="1"/>
</dbReference>
<keyword evidence="1 7" id="KW-0507">mRNA processing</keyword>
<feature type="domain" description="Poly A polymerase head" evidence="10">
    <location>
        <begin position="60"/>
        <end position="202"/>
    </location>
</feature>
<accession>A0ABS3Q7B2</accession>
<dbReference type="GO" id="GO:1990817">
    <property type="term" value="F:poly(A) RNA polymerase activity"/>
    <property type="evidence" value="ECO:0007669"/>
    <property type="project" value="UniProtKB-EC"/>
</dbReference>
<feature type="domain" description="tRNA nucleotidyltransferase/poly(A) polymerase RNA and SrmB- binding" evidence="12">
    <location>
        <begin position="229"/>
        <end position="290"/>
    </location>
</feature>
<dbReference type="Proteomes" id="UP000664835">
    <property type="component" value="Unassembled WGS sequence"/>
</dbReference>
<dbReference type="InterPro" id="IPR010206">
    <property type="entry name" value="PolA_pol_I"/>
</dbReference>
<dbReference type="SUPFAM" id="SSF81891">
    <property type="entry name" value="Poly A polymerase C-terminal region-like"/>
    <property type="match status" value="1"/>
</dbReference>
<dbReference type="InterPro" id="IPR002646">
    <property type="entry name" value="PolA_pol_head_dom"/>
</dbReference>
<gene>
    <name evidence="7 13" type="primary">pcnB</name>
    <name evidence="13" type="ORF">J3998_11570</name>
</gene>
<evidence type="ECO:0000259" key="11">
    <source>
        <dbReference type="Pfam" id="PF12626"/>
    </source>
</evidence>
<name>A0ABS3Q7B2_9GAMM</name>
<dbReference type="EC" id="2.7.7.19" evidence="7"/>
<dbReference type="InterPro" id="IPR032828">
    <property type="entry name" value="PolyA_RNA-bd"/>
</dbReference>
<keyword evidence="3 7" id="KW-0547">Nucleotide-binding</keyword>
<keyword evidence="14" id="KW-1185">Reference proteome</keyword>
<keyword evidence="4 7" id="KW-0067">ATP-binding</keyword>
<dbReference type="Pfam" id="PF12627">
    <property type="entry name" value="PolyA_pol_RNAbd"/>
    <property type="match status" value="1"/>
</dbReference>
<protein>
    <recommendedName>
        <fullName evidence="7">Poly(A) polymerase I</fullName>
        <shortName evidence="7">PAP I</shortName>
        <ecNumber evidence="7">2.7.7.19</ecNumber>
    </recommendedName>
</protein>
<comment type="catalytic activity">
    <reaction evidence="7">
        <text>RNA(n) + ATP = RNA(n)-3'-adenine ribonucleotide + diphosphate</text>
        <dbReference type="Rhea" id="RHEA:11332"/>
        <dbReference type="Rhea" id="RHEA-COMP:14527"/>
        <dbReference type="Rhea" id="RHEA-COMP:17347"/>
        <dbReference type="ChEBI" id="CHEBI:30616"/>
        <dbReference type="ChEBI" id="CHEBI:33019"/>
        <dbReference type="ChEBI" id="CHEBI:140395"/>
        <dbReference type="ChEBI" id="CHEBI:173115"/>
        <dbReference type="EC" id="2.7.7.19"/>
    </reaction>
</comment>